<dbReference type="Proteomes" id="UP000682733">
    <property type="component" value="Unassembled WGS sequence"/>
</dbReference>
<dbReference type="EMBL" id="CAJNOK010003894">
    <property type="protein sequence ID" value="CAF0918599.1"/>
    <property type="molecule type" value="Genomic_DNA"/>
</dbReference>
<dbReference type="PROSITE" id="PS50837">
    <property type="entry name" value="NACHT"/>
    <property type="match status" value="1"/>
</dbReference>
<evidence type="ECO:0000259" key="5">
    <source>
        <dbReference type="PROSITE" id="PS50837"/>
    </source>
</evidence>
<dbReference type="InterPro" id="IPR027417">
    <property type="entry name" value="P-loop_NTPase"/>
</dbReference>
<name>A0A8S2HYG5_9BILA</name>
<evidence type="ECO:0000256" key="4">
    <source>
        <dbReference type="ARBA" id="ARBA00022990"/>
    </source>
</evidence>
<dbReference type="PANTHER" id="PTHR28623">
    <property type="entry name" value="PROTEIN FAM118B"/>
    <property type="match status" value="1"/>
</dbReference>
<dbReference type="Gene3D" id="3.40.50.300">
    <property type="entry name" value="P-loop containing nucleotide triphosphate hydrolases"/>
    <property type="match status" value="1"/>
</dbReference>
<evidence type="ECO:0000313" key="8">
    <source>
        <dbReference type="Proteomes" id="UP000682733"/>
    </source>
</evidence>
<sequence length="1457" mass="169433">MGDDIQKVKKAIALNHAVVFVGTGVSRYTTNNEQEVATWVGLLKSGLQTWHQSGWISDRDLDYFIKKFDNREAMIGDYLNAADRIKNCFEKESDETKNDVYKAWLKETIGKLLPKKPELIEAIGELGCPILTTNYDSLLGDTLKKKPLTWSKYKTDGIGDSFEEMKNFILHVHGYYEEPDSVIFSRDDYKKTLDDEFAQSKLKALMETKILLFIGYGTGMSDPNFSNLLQWKFRVTGQKSFPIYKLVKSNKDKVLNQASDVSFLENIKEIQYGENHADLLKFIKNLKSFTPLIYASLSLTDEKEVIRKKYLNYLIKEHGNVSIFGYSKTNITLPLESVYVELKFDPTHPSIKAMKMLEIAEEFKRKLLSHGFFDDNEMRKIYSAVIEANKYNPQTIYRDFMIDQWLNVLLSNRKIFTEDEAVSIKNKVDQLKQSILEQSNVKETRQYHIQQAYDEFKHFIILGHPGSGKTTLSKWLVINMAKRCLGEKNMLSNRPCSTEEKLPILIPIWKYIDQSKENQNEQKKTLLQFIYENPTFNSNYFKDEERKVLSSLIVQSLIQGNVLVIFEGLDEVPAHIDRSDLMKEINDLLERGIDYDAKLDKLSYSIYEQKEINSTQDPAIGNRFIVTSRIEGNYFEPINYYVPRLTIEDMSNEALKLFCSSYMECIKDISIKSGRHVKEYKHDQLYNEITKNKDIFQLAINPQLASVIAAIYNQYEDKLPDKRIDLYEKAIEKMIERLVTSSYSSPTSYISKELGLNTTTLWSIMQEIAEYLHSKVEGLGENILREIIRKSLVDYQKQSPKNSEINVDDSISKLVDILKYQAGLLNEFGHNSFRFIHRTFQEYLAAKSIIYFNGTERNEDVIYKNIIDKIANPNWRVPLSMTFGLLSKSTQYSELFKNIITRLFNDEQVSSNTQFSTSLMPYVIIDSLNDMYFSSKDAECELIRRLAEFLLFDYKNMSGFSRLKEHQELIQSYFLKLKTGYENLIVEWFIEKINKEENIAPCANIIYQLKWYNPKFHETFLQNLHNDSVIWNWPVDSILRFYSDDIQDESVLTQLKFKTTLNKNPEIIQHITKNSDWLCVIVALYGGYKNYNTPMRITEFFEIAQFLELSNSQMAPFIFYYQEVWGRDDPAMSMAVHLDTAVPKGRWNEKPIFDKNEIYKESFLTIMILELLTEEKTTIDLMEKLKKQVNSQQLSKGEKTDTLIALIALGDFDFVSAVIKKREETFIRSCENRIEQLLCTLKDPIARCSSQIMKYLLAAYNSMKVYQFKYGINFSDYCKIHLSLIATCGGLPIDTKMLAEAMDNVEHKCNLYAEYFAFKLTSLDETQRDVTAVLNTDILSSGTGEVIKSFLKISDTVQIYRPVRRYLWPTDIFLFKLNNEDDPPIAFLHCLENIHRDIAFTVDGITDFLFKQGYFDKNPELIPLVVLLSFGNMSKDSDYRQICDRLLPELSNKTNIK</sequence>
<dbReference type="SUPFAM" id="SSF52540">
    <property type="entry name" value="P-loop containing nucleoside triphosphate hydrolases"/>
    <property type="match status" value="1"/>
</dbReference>
<comment type="similarity">
    <text evidence="1">Belongs to the FAM118 family.</text>
</comment>
<keyword evidence="3" id="KW-0677">Repeat</keyword>
<dbReference type="PANTHER" id="PTHR28623:SF2">
    <property type="entry name" value="PROTEIN FAM118A"/>
    <property type="match status" value="1"/>
</dbReference>
<dbReference type="InterPro" id="IPR038916">
    <property type="entry name" value="FAM118"/>
</dbReference>
<dbReference type="Proteomes" id="UP000677228">
    <property type="component" value="Unassembled WGS sequence"/>
</dbReference>
<dbReference type="Pfam" id="PF13289">
    <property type="entry name" value="SIR2_2"/>
    <property type="match status" value="1"/>
</dbReference>
<keyword evidence="4" id="KW-0007">Acetylation</keyword>
<evidence type="ECO:0000256" key="2">
    <source>
        <dbReference type="ARBA" id="ARBA00022553"/>
    </source>
</evidence>
<dbReference type="InterPro" id="IPR056884">
    <property type="entry name" value="NPHP3-like_N"/>
</dbReference>
<organism evidence="7 8">
    <name type="scientific">Didymodactylos carnosus</name>
    <dbReference type="NCBI Taxonomy" id="1234261"/>
    <lineage>
        <taxon>Eukaryota</taxon>
        <taxon>Metazoa</taxon>
        <taxon>Spiralia</taxon>
        <taxon>Gnathifera</taxon>
        <taxon>Rotifera</taxon>
        <taxon>Eurotatoria</taxon>
        <taxon>Bdelloidea</taxon>
        <taxon>Philodinida</taxon>
        <taxon>Philodinidae</taxon>
        <taxon>Didymodactylos</taxon>
    </lineage>
</organism>
<reference evidence="7" key="1">
    <citation type="submission" date="2021-02" db="EMBL/GenBank/DDBJ databases">
        <authorList>
            <person name="Nowell W R."/>
        </authorList>
    </citation>
    <scope>NUCLEOTIDE SEQUENCE</scope>
</reference>
<proteinExistence type="inferred from homology"/>
<accession>A0A8S2HYG5</accession>
<protein>
    <recommendedName>
        <fullName evidence="5">NACHT domain-containing protein</fullName>
    </recommendedName>
</protein>
<evidence type="ECO:0000256" key="1">
    <source>
        <dbReference type="ARBA" id="ARBA00006491"/>
    </source>
</evidence>
<comment type="caution">
    <text evidence="7">The sequence shown here is derived from an EMBL/GenBank/DDBJ whole genome shotgun (WGS) entry which is preliminary data.</text>
</comment>
<keyword evidence="2" id="KW-0597">Phosphoprotein</keyword>
<evidence type="ECO:0000313" key="6">
    <source>
        <dbReference type="EMBL" id="CAF0918599.1"/>
    </source>
</evidence>
<feature type="domain" description="NACHT" evidence="5">
    <location>
        <begin position="457"/>
        <end position="572"/>
    </location>
</feature>
<evidence type="ECO:0000256" key="3">
    <source>
        <dbReference type="ARBA" id="ARBA00022737"/>
    </source>
</evidence>
<dbReference type="InterPro" id="IPR007111">
    <property type="entry name" value="NACHT_NTPase"/>
</dbReference>
<gene>
    <name evidence="6" type="ORF">OVA965_LOCUS10499</name>
    <name evidence="7" type="ORF">TMI583_LOCUS10496</name>
</gene>
<dbReference type="EMBL" id="CAJOBA010003896">
    <property type="protein sequence ID" value="CAF3696446.1"/>
    <property type="molecule type" value="Genomic_DNA"/>
</dbReference>
<dbReference type="Pfam" id="PF24883">
    <property type="entry name" value="NPHP3_N"/>
    <property type="match status" value="1"/>
</dbReference>
<evidence type="ECO:0000313" key="7">
    <source>
        <dbReference type="EMBL" id="CAF3696446.1"/>
    </source>
</evidence>
<feature type="non-terminal residue" evidence="7">
    <location>
        <position position="1457"/>
    </location>
</feature>